<dbReference type="EMBL" id="JANSHE010004165">
    <property type="protein sequence ID" value="KAJ2980237.1"/>
    <property type="molecule type" value="Genomic_DNA"/>
</dbReference>
<name>A0ACC1NMV6_9APHY</name>
<protein>
    <submittedName>
        <fullName evidence="1">Uncharacterized protein</fullName>
    </submittedName>
</protein>
<evidence type="ECO:0000313" key="1">
    <source>
        <dbReference type="EMBL" id="KAJ2980237.1"/>
    </source>
</evidence>
<accession>A0ACC1NMV6</accession>
<proteinExistence type="predicted"/>
<sequence length="133" mass="14930">MQELVDMSADFGVAVNNVGAGGARAECCTLNLLTDSFADMHPAYNADGQYTAVAVSDRRKTPQLQPEPHTIDDERHVRSWTFRYETASHIFLLRSSQTGRVTVRLSMTRSMLSHSRPVYILDIEAWKMHAGDM</sequence>
<reference evidence="1" key="1">
    <citation type="submission" date="2022-08" db="EMBL/GenBank/DDBJ databases">
        <title>Genome Sequence of Pycnoporus sanguineus.</title>
        <authorList>
            <person name="Buettner E."/>
        </authorList>
    </citation>
    <scope>NUCLEOTIDE SEQUENCE</scope>
    <source>
        <strain evidence="1">CG-C14</strain>
    </source>
</reference>
<keyword evidence="2" id="KW-1185">Reference proteome</keyword>
<comment type="caution">
    <text evidence="1">The sequence shown here is derived from an EMBL/GenBank/DDBJ whole genome shotgun (WGS) entry which is preliminary data.</text>
</comment>
<evidence type="ECO:0000313" key="2">
    <source>
        <dbReference type="Proteomes" id="UP001144978"/>
    </source>
</evidence>
<gene>
    <name evidence="1" type="ORF">NUW54_g11031</name>
</gene>
<organism evidence="1 2">
    <name type="scientific">Trametes sanguinea</name>
    <dbReference type="NCBI Taxonomy" id="158606"/>
    <lineage>
        <taxon>Eukaryota</taxon>
        <taxon>Fungi</taxon>
        <taxon>Dikarya</taxon>
        <taxon>Basidiomycota</taxon>
        <taxon>Agaricomycotina</taxon>
        <taxon>Agaricomycetes</taxon>
        <taxon>Polyporales</taxon>
        <taxon>Polyporaceae</taxon>
        <taxon>Trametes</taxon>
    </lineage>
</organism>
<dbReference type="Proteomes" id="UP001144978">
    <property type="component" value="Unassembled WGS sequence"/>
</dbReference>